<protein>
    <recommendedName>
        <fullName evidence="1">IrrE N-terminal-like domain-containing protein</fullName>
    </recommendedName>
</protein>
<dbReference type="EMBL" id="MVGR01000004">
    <property type="protein sequence ID" value="OPF17661.1"/>
    <property type="molecule type" value="Genomic_DNA"/>
</dbReference>
<dbReference type="RefSeq" id="WP_079208752.1">
    <property type="nucleotide sequence ID" value="NZ_MVGR01000004.1"/>
</dbReference>
<feature type="domain" description="IrrE N-terminal-like" evidence="1">
    <location>
        <begin position="167"/>
        <end position="234"/>
    </location>
</feature>
<dbReference type="PANTHER" id="PTHR43236">
    <property type="entry name" value="ANTITOXIN HIGA1"/>
    <property type="match status" value="1"/>
</dbReference>
<dbReference type="Pfam" id="PF06114">
    <property type="entry name" value="Peptidase_M78"/>
    <property type="match status" value="1"/>
</dbReference>
<accession>A0A1V4BTG8</accession>
<dbReference type="InterPro" id="IPR052345">
    <property type="entry name" value="Rad_response_metalloprotease"/>
</dbReference>
<dbReference type="Proteomes" id="UP000189835">
    <property type="component" value="Unassembled WGS sequence"/>
</dbReference>
<dbReference type="InterPro" id="IPR010359">
    <property type="entry name" value="IrrE_HExxH"/>
</dbReference>
<comment type="caution">
    <text evidence="2">The sequence shown here is derived from an EMBL/GenBank/DDBJ whole genome shotgun (WGS) entry which is preliminary data.</text>
</comment>
<proteinExistence type="predicted"/>
<name>A0A1V4BTG8_MICAE</name>
<evidence type="ECO:0000313" key="3">
    <source>
        <dbReference type="Proteomes" id="UP000189835"/>
    </source>
</evidence>
<dbReference type="AlphaFoldDB" id="A0A1V4BTG8"/>
<sequence>MTESLTMAALYGKLSKIGLKKNYVRKNGLPSWWDDELNDKPVAVLEGAGYIAKNLNLDLSSLLTPQEKVKFNRPPHTKFKQHNSQNNQHPHLAQALASRFAELISLGVEVNYTPLYKDAKTIREDILSQQPKVDLTSLLDYCWSRGIAVGYFDHFPNKTKKFAGLIQWYSTCPVIILSSKYQQSARLAFNLAHELGHLALAHLKDGVLVDEEIKFDNDSEEKEANQFATELLLGDCDNCFGDGKFPNTEKFSKYVQEHFISHHPDIDIGAIILNYGWHNRDYFALAMATLKLLEPNPNGNKIINEYLANQLDWDKFDDETYEYLEKVLGV</sequence>
<dbReference type="Gene3D" id="1.10.10.2910">
    <property type="match status" value="1"/>
</dbReference>
<gene>
    <name evidence="2" type="ORF">B1L04_17255</name>
</gene>
<reference evidence="2 3" key="1">
    <citation type="submission" date="2017-02" db="EMBL/GenBank/DDBJ databases">
        <title>Genome sequence of Microcystis aeruginosa KW.</title>
        <authorList>
            <person name="Oh H.-M."/>
            <person name="Ahn C.-Y."/>
            <person name="Jeong H."/>
            <person name="Srivastava A."/>
            <person name="Lee H.-G."/>
            <person name="Kang S.-R."/>
        </authorList>
    </citation>
    <scope>NUCLEOTIDE SEQUENCE [LARGE SCALE GENOMIC DNA]</scope>
    <source>
        <strain evidence="2 3">KW</strain>
    </source>
</reference>
<organism evidence="2 3">
    <name type="scientific">Microcystis aeruginosa KW</name>
    <dbReference type="NCBI Taxonomy" id="1960155"/>
    <lineage>
        <taxon>Bacteria</taxon>
        <taxon>Bacillati</taxon>
        <taxon>Cyanobacteriota</taxon>
        <taxon>Cyanophyceae</taxon>
        <taxon>Oscillatoriophycideae</taxon>
        <taxon>Chroococcales</taxon>
        <taxon>Microcystaceae</taxon>
        <taxon>Microcystis</taxon>
    </lineage>
</organism>
<evidence type="ECO:0000313" key="2">
    <source>
        <dbReference type="EMBL" id="OPF17661.1"/>
    </source>
</evidence>
<dbReference type="PANTHER" id="PTHR43236:SF1">
    <property type="entry name" value="BLL7220 PROTEIN"/>
    <property type="match status" value="1"/>
</dbReference>
<evidence type="ECO:0000259" key="1">
    <source>
        <dbReference type="Pfam" id="PF06114"/>
    </source>
</evidence>